<organism evidence="3 4">
    <name type="scientific">Crenobacter intestini</name>
    <dbReference type="NCBI Taxonomy" id="2563443"/>
    <lineage>
        <taxon>Bacteria</taxon>
        <taxon>Pseudomonadati</taxon>
        <taxon>Pseudomonadota</taxon>
        <taxon>Betaproteobacteria</taxon>
        <taxon>Neisseriales</taxon>
        <taxon>Neisseriaceae</taxon>
        <taxon>Crenobacter</taxon>
    </lineage>
</organism>
<protein>
    <submittedName>
        <fullName evidence="3">HD domain-containing protein</fullName>
    </submittedName>
</protein>
<evidence type="ECO:0000259" key="2">
    <source>
        <dbReference type="PROSITE" id="PS51832"/>
    </source>
</evidence>
<feature type="domain" description="HD-GYP" evidence="2">
    <location>
        <begin position="119"/>
        <end position="313"/>
    </location>
</feature>
<dbReference type="PANTHER" id="PTHR43155">
    <property type="entry name" value="CYCLIC DI-GMP PHOSPHODIESTERASE PA4108-RELATED"/>
    <property type="match status" value="1"/>
</dbReference>
<dbReference type="Gene3D" id="1.10.3210.10">
    <property type="entry name" value="Hypothetical protein af1432"/>
    <property type="match status" value="1"/>
</dbReference>
<dbReference type="GO" id="GO:0008081">
    <property type="term" value="F:phosphoric diester hydrolase activity"/>
    <property type="evidence" value="ECO:0007669"/>
    <property type="project" value="UniProtKB-ARBA"/>
</dbReference>
<dbReference type="SUPFAM" id="SSF109604">
    <property type="entry name" value="HD-domain/PDEase-like"/>
    <property type="match status" value="1"/>
</dbReference>
<dbReference type="AlphaFoldDB" id="A0A4T0UWS9"/>
<evidence type="ECO:0000313" key="4">
    <source>
        <dbReference type="Proteomes" id="UP000308891"/>
    </source>
</evidence>
<keyword evidence="4" id="KW-1185">Reference proteome</keyword>
<dbReference type="PANTHER" id="PTHR43155:SF2">
    <property type="entry name" value="CYCLIC DI-GMP PHOSPHODIESTERASE PA4108"/>
    <property type="match status" value="1"/>
</dbReference>
<accession>A0A4T0UWS9</accession>
<dbReference type="Proteomes" id="UP000308891">
    <property type="component" value="Unassembled WGS sequence"/>
</dbReference>
<dbReference type="RefSeq" id="WP_136553013.1">
    <property type="nucleotide sequence ID" value="NZ_STGJ01000008.1"/>
</dbReference>
<dbReference type="OrthoDB" id="9774747at2"/>
<dbReference type="EMBL" id="STGJ01000008">
    <property type="protein sequence ID" value="TIC83135.1"/>
    <property type="molecule type" value="Genomic_DNA"/>
</dbReference>
<comment type="caution">
    <text evidence="3">The sequence shown here is derived from an EMBL/GenBank/DDBJ whole genome shotgun (WGS) entry which is preliminary data.</text>
</comment>
<dbReference type="InterPro" id="IPR003607">
    <property type="entry name" value="HD/PDEase_dom"/>
</dbReference>
<dbReference type="PROSITE" id="PS51832">
    <property type="entry name" value="HD_GYP"/>
    <property type="match status" value="1"/>
</dbReference>
<dbReference type="InterPro" id="IPR037522">
    <property type="entry name" value="HD_GYP_dom"/>
</dbReference>
<feature type="region of interest" description="Disordered" evidence="1">
    <location>
        <begin position="51"/>
        <end position="72"/>
    </location>
</feature>
<dbReference type="Pfam" id="PF13487">
    <property type="entry name" value="HD_5"/>
    <property type="match status" value="1"/>
</dbReference>
<evidence type="ECO:0000313" key="3">
    <source>
        <dbReference type="EMBL" id="TIC83135.1"/>
    </source>
</evidence>
<reference evidence="3 4" key="1">
    <citation type="submission" date="2019-04" db="EMBL/GenBank/DDBJ databases">
        <title>Crenobacter sp. nov.</title>
        <authorList>
            <person name="Shi S."/>
        </authorList>
    </citation>
    <scope>NUCLEOTIDE SEQUENCE [LARGE SCALE GENOMIC DNA]</scope>
    <source>
        <strain evidence="3 4">GY 70310</strain>
    </source>
</reference>
<proteinExistence type="predicted"/>
<dbReference type="CDD" id="cd00077">
    <property type="entry name" value="HDc"/>
    <property type="match status" value="1"/>
</dbReference>
<gene>
    <name evidence="3" type="ORF">E5K04_08560</name>
</gene>
<sequence>MSKQAGQQLLAQAIRVGENLPVSVYADNGMLLLGRGHYVLTEAQRARLLAHSESGPAQQGAEAAIPGRAPANDAPRTLNPFEELLHLARRLNTLLAHPLATSGFEEKVRALASDIGMLARRAPDAMIASLLLAPIVRYASMHSVHVALLAALIAQRLPLENTEREALLCAALTMNIAVPGLMDTLHGQQAPLTPSQREEIDAHPLLGSAILRESGVTDECWHTLVQQHHERHDGTGYPLGQGAGALDALVPLLQLADVVAAKLAPRSYRCAQLPQLALRQVFSANTGQDSARFVALMVKELGIYPPGSFVRLANGEIGVVLARRDKATEPFVAALRKENGPPYGDPLLRETRQASFAVSCAVAPQAAGVRTAYLSTLWRTTLPA</sequence>
<name>A0A4T0UWS9_9NEIS</name>
<evidence type="ECO:0000256" key="1">
    <source>
        <dbReference type="SAM" id="MobiDB-lite"/>
    </source>
</evidence>